<organism evidence="7 8">
    <name type="scientific">Populus tomentosa</name>
    <name type="common">Chinese white poplar</name>
    <dbReference type="NCBI Taxonomy" id="118781"/>
    <lineage>
        <taxon>Eukaryota</taxon>
        <taxon>Viridiplantae</taxon>
        <taxon>Streptophyta</taxon>
        <taxon>Embryophyta</taxon>
        <taxon>Tracheophyta</taxon>
        <taxon>Spermatophyta</taxon>
        <taxon>Magnoliopsida</taxon>
        <taxon>eudicotyledons</taxon>
        <taxon>Gunneridae</taxon>
        <taxon>Pentapetalae</taxon>
        <taxon>rosids</taxon>
        <taxon>fabids</taxon>
        <taxon>Malpighiales</taxon>
        <taxon>Salicaceae</taxon>
        <taxon>Saliceae</taxon>
        <taxon>Populus</taxon>
    </lineage>
</organism>
<evidence type="ECO:0000256" key="2">
    <source>
        <dbReference type="ARBA" id="ARBA00022729"/>
    </source>
</evidence>
<dbReference type="NCBIfam" id="TIGR01891">
    <property type="entry name" value="amidohydrolases"/>
    <property type="match status" value="1"/>
</dbReference>
<dbReference type="InterPro" id="IPR002933">
    <property type="entry name" value="Peptidase_M20"/>
</dbReference>
<protein>
    <recommendedName>
        <fullName evidence="6">Peptidase M20 dimerisation domain-containing protein</fullName>
    </recommendedName>
</protein>
<dbReference type="InterPro" id="IPR044757">
    <property type="entry name" value="ILR1-like_Hyd"/>
</dbReference>
<dbReference type="CDD" id="cd08017">
    <property type="entry name" value="M20_IAA_Hyd"/>
    <property type="match status" value="1"/>
</dbReference>
<reference evidence="7" key="1">
    <citation type="journal article" date="2020" name="bioRxiv">
        <title>Hybrid origin of Populus tomentosa Carr. identified through genome sequencing and phylogenomic analysis.</title>
        <authorList>
            <person name="An X."/>
            <person name="Gao K."/>
            <person name="Chen Z."/>
            <person name="Li J."/>
            <person name="Yang X."/>
            <person name="Yang X."/>
            <person name="Zhou J."/>
            <person name="Guo T."/>
            <person name="Zhao T."/>
            <person name="Huang S."/>
            <person name="Miao D."/>
            <person name="Khan W.U."/>
            <person name="Rao P."/>
            <person name="Ye M."/>
            <person name="Lei B."/>
            <person name="Liao W."/>
            <person name="Wang J."/>
            <person name="Ji L."/>
            <person name="Li Y."/>
            <person name="Guo B."/>
            <person name="Mustafa N.S."/>
            <person name="Li S."/>
            <person name="Yun Q."/>
            <person name="Keller S.R."/>
            <person name="Mao J."/>
            <person name="Zhang R."/>
            <person name="Strauss S.H."/>
        </authorList>
    </citation>
    <scope>NUCLEOTIDE SEQUENCE</scope>
    <source>
        <strain evidence="7">GM15</strain>
        <tissue evidence="7">Leaf</tissue>
    </source>
</reference>
<keyword evidence="4" id="KW-0464">Manganese</keyword>
<name>A0A8X7YX89_POPTO</name>
<dbReference type="GO" id="GO:0009850">
    <property type="term" value="P:auxin metabolic process"/>
    <property type="evidence" value="ECO:0007669"/>
    <property type="project" value="InterPro"/>
</dbReference>
<keyword evidence="8" id="KW-1185">Reference proteome</keyword>
<evidence type="ECO:0000256" key="5">
    <source>
        <dbReference type="SAM" id="Phobius"/>
    </source>
</evidence>
<feature type="transmembrane region" description="Helical" evidence="5">
    <location>
        <begin position="18"/>
        <end position="39"/>
    </location>
</feature>
<keyword evidence="5" id="KW-0472">Membrane</keyword>
<dbReference type="InterPro" id="IPR011650">
    <property type="entry name" value="Peptidase_M20_dimer"/>
</dbReference>
<dbReference type="GO" id="GO:0010179">
    <property type="term" value="F:IAA-Ala conjugate hydrolase activity"/>
    <property type="evidence" value="ECO:0007669"/>
    <property type="project" value="TreeGrafter"/>
</dbReference>
<dbReference type="Pfam" id="PF07687">
    <property type="entry name" value="M20_dimer"/>
    <property type="match status" value="1"/>
</dbReference>
<keyword evidence="5" id="KW-0812">Transmembrane</keyword>
<accession>A0A8X7YX89</accession>
<keyword evidence="2" id="KW-0732">Signal</keyword>
<dbReference type="OrthoDB" id="6119954at2759"/>
<comment type="similarity">
    <text evidence="1">Belongs to the peptidase M20 family.</text>
</comment>
<dbReference type="PANTHER" id="PTHR11014:SF147">
    <property type="entry name" value="PEPTIDASE M20 DIMERISATION DOMAIN-CONTAINING PROTEIN"/>
    <property type="match status" value="1"/>
</dbReference>
<dbReference type="Pfam" id="PF01546">
    <property type="entry name" value="Peptidase_M20"/>
    <property type="match status" value="1"/>
</dbReference>
<dbReference type="EMBL" id="JAAWWB010000020">
    <property type="protein sequence ID" value="KAG6757082.1"/>
    <property type="molecule type" value="Genomic_DNA"/>
</dbReference>
<evidence type="ECO:0000259" key="6">
    <source>
        <dbReference type="Pfam" id="PF07687"/>
    </source>
</evidence>
<sequence>MSNTLTVAGKGKVAMDKWVVRSSIFLLFIAMSLAFRFSLNPDGKHFDSLLTCQNNNNNISSSSYLKERIVELANDPHTVDWMKKIRRQIHENPELAFEEFETSKLIRQQLDQMGIAYRWPVARTGVVATLGSGSSPFVALRADMDALPIQQNSVNHAFYSDMEMVEWEHKSKVDGKMHACGHDAHAAMLLGAARILKQLQDTLQGTVVLIFQPAEEQGQGGKDMIAEGVLDNVDAIFGLHTVHRYPTGVVASRPGEFLAGCGSFKAKIIGKGGHAAIPHDSIDPILAASTAVISLQNIVSREIDPLDSQVVSVAMIHGGTAFNVIPDSATVEGTFRAFSKKSFNALRERIKEVIEGQAAVHRCTCEVNFTGTEHPIIPPTVNDARIYEHVRRVSIDIVGEGNVELAPVFMGSEDFAFYLDKVPGSFLFLGMRNETVGSIYHPHSPYYTIDEDVFPIGASIYAVFAHSYLSNSTRNLNSYD</sequence>
<evidence type="ECO:0000256" key="3">
    <source>
        <dbReference type="ARBA" id="ARBA00022801"/>
    </source>
</evidence>
<gene>
    <name evidence="7" type="ORF">POTOM_037383</name>
</gene>
<dbReference type="Proteomes" id="UP000886885">
    <property type="component" value="Chromosome 10D"/>
</dbReference>
<evidence type="ECO:0000256" key="4">
    <source>
        <dbReference type="ARBA" id="ARBA00023211"/>
    </source>
</evidence>
<dbReference type="InterPro" id="IPR017439">
    <property type="entry name" value="Amidohydrolase"/>
</dbReference>
<evidence type="ECO:0000313" key="7">
    <source>
        <dbReference type="EMBL" id="KAG6757082.1"/>
    </source>
</evidence>
<proteinExistence type="inferred from homology"/>
<dbReference type="PANTHER" id="PTHR11014">
    <property type="entry name" value="PEPTIDASE M20 FAMILY MEMBER"/>
    <property type="match status" value="1"/>
</dbReference>
<dbReference type="AlphaFoldDB" id="A0A8X7YX89"/>
<keyword evidence="3" id="KW-0378">Hydrolase</keyword>
<keyword evidence="5" id="KW-1133">Transmembrane helix</keyword>
<feature type="domain" description="Peptidase M20 dimerisation" evidence="6">
    <location>
        <begin position="260"/>
        <end position="358"/>
    </location>
</feature>
<comment type="caution">
    <text evidence="7">The sequence shown here is derived from an EMBL/GenBank/DDBJ whole genome shotgun (WGS) entry which is preliminary data.</text>
</comment>
<dbReference type="FunFam" id="3.30.70.360:FF:000001">
    <property type="entry name" value="N-acetyldiaminopimelate deacetylase"/>
    <property type="match status" value="1"/>
</dbReference>
<dbReference type="GO" id="GO:0005783">
    <property type="term" value="C:endoplasmic reticulum"/>
    <property type="evidence" value="ECO:0007669"/>
    <property type="project" value="TreeGrafter"/>
</dbReference>
<evidence type="ECO:0000313" key="8">
    <source>
        <dbReference type="Proteomes" id="UP000886885"/>
    </source>
</evidence>
<evidence type="ECO:0000256" key="1">
    <source>
        <dbReference type="ARBA" id="ARBA00006153"/>
    </source>
</evidence>